<evidence type="ECO:0000313" key="5">
    <source>
        <dbReference type="Proteomes" id="UP001518680"/>
    </source>
</evidence>
<accession>A0ABS1Y5U4</accession>
<comment type="caution">
    <text evidence="4">The sequence shown here is derived from an EMBL/GenBank/DDBJ whole genome shotgun (WGS) entry which is preliminary data.</text>
</comment>
<feature type="domain" description="Transposase IS116/IS110/IS902 C-terminal" evidence="3">
    <location>
        <begin position="145"/>
        <end position="229"/>
    </location>
</feature>
<dbReference type="InterPro" id="IPR047650">
    <property type="entry name" value="Transpos_IS110"/>
</dbReference>
<feature type="domain" description="Transposase IS110-like N-terminal" evidence="2">
    <location>
        <begin position="7"/>
        <end position="138"/>
    </location>
</feature>
<feature type="region of interest" description="Disordered" evidence="1">
    <location>
        <begin position="188"/>
        <end position="209"/>
    </location>
</feature>
<dbReference type="Pfam" id="PF01548">
    <property type="entry name" value="DEDD_Tnp_IS110"/>
    <property type="match status" value="1"/>
</dbReference>
<dbReference type="PANTHER" id="PTHR33055">
    <property type="entry name" value="TRANSPOSASE FOR INSERTION SEQUENCE ELEMENT IS1111A"/>
    <property type="match status" value="1"/>
</dbReference>
<dbReference type="EMBL" id="JAACBX020000001">
    <property type="protein sequence ID" value="MBM0243745.1"/>
    <property type="molecule type" value="Genomic_DNA"/>
</dbReference>
<evidence type="ECO:0000259" key="3">
    <source>
        <dbReference type="Pfam" id="PF02371"/>
    </source>
</evidence>
<evidence type="ECO:0000259" key="2">
    <source>
        <dbReference type="Pfam" id="PF01548"/>
    </source>
</evidence>
<dbReference type="InterPro" id="IPR002525">
    <property type="entry name" value="Transp_IS110-like_N"/>
</dbReference>
<sequence>MTYFYVIGMDVGKYFHHACVLDIDGTQVLSKRINQNEQSLRTLFSTYSANDHKVLVVVDQPNNNGRLTVAVAPDIGIDVRYLPGLAMRQLSRIQAGNAKTDIRDAYIIAHAGKNLPESLRSVDRVEKAFCQLKVLNGVDDIPHTQILLSMPGIGPKAAAQILMTVGNLSAFPTPGHLASYAGLSPRTRQSGTSIMSNSLNRTGNKKLKNAPCQSSFASIRFHERSRQFFERKRKEGKRHNAAVVALARRRINVLYAMMRNHEYYRDPAPAKEAAAA</sequence>
<organism evidence="4 5">
    <name type="scientific">Corynebacterium macginleyi</name>
    <dbReference type="NCBI Taxonomy" id="38290"/>
    <lineage>
        <taxon>Bacteria</taxon>
        <taxon>Bacillati</taxon>
        <taxon>Actinomycetota</taxon>
        <taxon>Actinomycetes</taxon>
        <taxon>Mycobacteriales</taxon>
        <taxon>Corynebacteriaceae</taxon>
        <taxon>Corynebacterium</taxon>
    </lineage>
</organism>
<dbReference type="Proteomes" id="UP001518680">
    <property type="component" value="Unassembled WGS sequence"/>
</dbReference>
<protein>
    <submittedName>
        <fullName evidence="4">IS110 family transposase</fullName>
    </submittedName>
</protein>
<dbReference type="PANTHER" id="PTHR33055:SF3">
    <property type="entry name" value="PUTATIVE TRANSPOSASE FOR IS117-RELATED"/>
    <property type="match status" value="1"/>
</dbReference>
<dbReference type="RefSeq" id="WP_121952705.1">
    <property type="nucleotide sequence ID" value="NZ_CP068292.1"/>
</dbReference>
<dbReference type="Pfam" id="PF02371">
    <property type="entry name" value="Transposase_20"/>
    <property type="match status" value="1"/>
</dbReference>
<dbReference type="InterPro" id="IPR003346">
    <property type="entry name" value="Transposase_20"/>
</dbReference>
<name>A0ABS1Y5U4_9CORY</name>
<evidence type="ECO:0000313" key="4">
    <source>
        <dbReference type="EMBL" id="MBM0243745.1"/>
    </source>
</evidence>
<reference evidence="4 5" key="1">
    <citation type="submission" date="2021-01" db="EMBL/GenBank/DDBJ databases">
        <title>Complete genome sequences of Corynebacterium macginleyi strains isolated from infectious keratitis.</title>
        <authorList>
            <person name="Sagerfors S."/>
            <person name="Poehlein A."/>
            <person name="Soderquist B."/>
            <person name="Bruggemann H."/>
        </authorList>
    </citation>
    <scope>NUCLEOTIDE SEQUENCE [LARGE SCALE GENOMIC DNA]</scope>
    <source>
        <strain evidence="4 5">12T220</strain>
    </source>
</reference>
<feature type="compositionally biased region" description="Polar residues" evidence="1">
    <location>
        <begin position="188"/>
        <end position="202"/>
    </location>
</feature>
<evidence type="ECO:0000256" key="1">
    <source>
        <dbReference type="SAM" id="MobiDB-lite"/>
    </source>
</evidence>
<gene>
    <name evidence="4" type="ORF">GWO63_005580</name>
</gene>
<keyword evidence="5" id="KW-1185">Reference proteome</keyword>
<proteinExistence type="predicted"/>